<accession>A0A1Q5PRQ6</accession>
<proteinExistence type="predicted"/>
<name>A0A1Q5PRQ6_9ACTO</name>
<gene>
    <name evidence="2" type="ORF">BSZ39_13070</name>
</gene>
<comment type="caution">
    <text evidence="2">The sequence shown here is derived from an EMBL/GenBank/DDBJ whole genome shotgun (WGS) entry which is preliminary data.</text>
</comment>
<sequence>MEDELEDHAVTALLSSTTTPLHHYEGLNSYAGTRNGYSLFRSTYTGGYQDCSSIYPGDVCLTGRPAFQFVSGGACSNSGRDRYSAVTRAVVVNGETIFFTRTLDYLDGSTYIGLPPAARGSSTNRSAKTEGEEEAQENLPRVEANL</sequence>
<reference evidence="3" key="1">
    <citation type="submission" date="2016-12" db="EMBL/GenBank/DDBJ databases">
        <authorList>
            <person name="Meng X."/>
        </authorList>
    </citation>
    <scope>NUCLEOTIDE SEQUENCE [LARGE SCALE GENOMIC DNA]</scope>
    <source>
        <strain evidence="3">DSM 19116</strain>
    </source>
</reference>
<organism evidence="2 3">
    <name type="scientific">Bowdeniella nasicola</name>
    <dbReference type="NCBI Taxonomy" id="208480"/>
    <lineage>
        <taxon>Bacteria</taxon>
        <taxon>Bacillati</taxon>
        <taxon>Actinomycetota</taxon>
        <taxon>Actinomycetes</taxon>
        <taxon>Actinomycetales</taxon>
        <taxon>Actinomycetaceae</taxon>
        <taxon>Bowdeniella</taxon>
    </lineage>
</organism>
<evidence type="ECO:0000313" key="3">
    <source>
        <dbReference type="Proteomes" id="UP000185628"/>
    </source>
</evidence>
<dbReference type="Proteomes" id="UP000185628">
    <property type="component" value="Unassembled WGS sequence"/>
</dbReference>
<evidence type="ECO:0000256" key="1">
    <source>
        <dbReference type="SAM" id="MobiDB-lite"/>
    </source>
</evidence>
<keyword evidence="3" id="KW-1185">Reference proteome</keyword>
<dbReference type="EMBL" id="MQVR01000199">
    <property type="protein sequence ID" value="OKL50115.1"/>
    <property type="molecule type" value="Genomic_DNA"/>
</dbReference>
<evidence type="ECO:0000313" key="2">
    <source>
        <dbReference type="EMBL" id="OKL50115.1"/>
    </source>
</evidence>
<protein>
    <submittedName>
        <fullName evidence="2">Uncharacterized protein</fullName>
    </submittedName>
</protein>
<feature type="region of interest" description="Disordered" evidence="1">
    <location>
        <begin position="117"/>
        <end position="146"/>
    </location>
</feature>
<dbReference type="AlphaFoldDB" id="A0A1Q5PRQ6"/>